<proteinExistence type="predicted"/>
<dbReference type="InterPro" id="IPR025130">
    <property type="entry name" value="DUF4056"/>
</dbReference>
<comment type="caution">
    <text evidence="2">The sequence shown here is derived from an EMBL/GenBank/DDBJ whole genome shotgun (WGS) entry which is preliminary data.</text>
</comment>
<evidence type="ECO:0000313" key="2">
    <source>
        <dbReference type="EMBL" id="CCF83678.1"/>
    </source>
</evidence>
<evidence type="ECO:0000313" key="3">
    <source>
        <dbReference type="Proteomes" id="UP000004221"/>
    </source>
</evidence>
<accession>I4EG66</accession>
<dbReference type="EMBL" id="CAGS01000176">
    <property type="protein sequence ID" value="CCF83678.1"/>
    <property type="molecule type" value="Genomic_DNA"/>
</dbReference>
<organism evidence="2 3">
    <name type="scientific">Nitrolancea hollandica Lb</name>
    <dbReference type="NCBI Taxonomy" id="1129897"/>
    <lineage>
        <taxon>Bacteria</taxon>
        <taxon>Pseudomonadati</taxon>
        <taxon>Thermomicrobiota</taxon>
        <taxon>Thermomicrobia</taxon>
        <taxon>Sphaerobacterales</taxon>
        <taxon>Sphaerobacterineae</taxon>
        <taxon>Sphaerobacteraceae</taxon>
        <taxon>Nitrolancea</taxon>
    </lineage>
</organism>
<feature type="compositionally biased region" description="Polar residues" evidence="1">
    <location>
        <begin position="38"/>
        <end position="51"/>
    </location>
</feature>
<dbReference type="AlphaFoldDB" id="I4EG66"/>
<protein>
    <submittedName>
        <fullName evidence="2">Uncharacterized protein</fullName>
    </submittedName>
</protein>
<dbReference type="Proteomes" id="UP000004221">
    <property type="component" value="Unassembled WGS sequence"/>
</dbReference>
<name>I4EG66_9BACT</name>
<evidence type="ECO:0000256" key="1">
    <source>
        <dbReference type="SAM" id="MobiDB-lite"/>
    </source>
</evidence>
<sequence length="393" mass="42569">MTTPRSVCDAAAAQGLPAQAWTPYNRTNTFDCQLLTSSAQAPSPSGETLSGCTAPPSESAPENSPPGDPPTGDRGSGEMLGSVYQETALVPIVDQSVQQGKCVTADATHPSTRACCALGRSIPGRPESLEPNVLTGHQYGKRFHSDPVGFVYTAKVGLVDLGHVRDNADMTRFIYDALVSGATQLQLYEGTATVNAIPPGPDGKLELAGAITYVESRAHELVTYGTATQDYSAFSPEDLPSNMIGIELAKRAIRQVLEQQPVITDARYNEAVDTALPALLNDLGPRSKADTDAVLKKIEGNWFTRGTIVPTLLRRNFDGTPWMAGMDYDTPDTPPWMSPTRFEPFYNRDFTYVISDKWTTMKDKSYDLTGYDISGMKTITEIFQAFNAGKDHP</sequence>
<keyword evidence="3" id="KW-1185">Reference proteome</keyword>
<dbReference type="Pfam" id="PF13265">
    <property type="entry name" value="DUF4056"/>
    <property type="match status" value="2"/>
</dbReference>
<feature type="region of interest" description="Disordered" evidence="1">
    <location>
        <begin position="38"/>
        <end position="79"/>
    </location>
</feature>
<reference evidence="2 3" key="1">
    <citation type="journal article" date="2012" name="ISME J.">
        <title>Nitrification expanded: discovery, physiology and genomics of a nitrite-oxidizing bacterium from the phylum Chloroflexi.</title>
        <authorList>
            <person name="Sorokin D.Y."/>
            <person name="Lucker S."/>
            <person name="Vejmelkova D."/>
            <person name="Kostrikina N.A."/>
            <person name="Kleerebezem R."/>
            <person name="Rijpstra W.I."/>
            <person name="Damste J.S."/>
            <person name="Le Paslier D."/>
            <person name="Muyzer G."/>
            <person name="Wagner M."/>
            <person name="van Loosdrecht M.C."/>
            <person name="Daims H."/>
        </authorList>
    </citation>
    <scope>NUCLEOTIDE SEQUENCE [LARGE SCALE GENOMIC DNA]</scope>
    <source>
        <strain evidence="3">none</strain>
    </source>
</reference>
<gene>
    <name evidence="2" type="ORF">NITHO_2570001</name>
</gene>